<dbReference type="OrthoDB" id="1121111at2"/>
<evidence type="ECO:0000313" key="4">
    <source>
        <dbReference type="Proteomes" id="UP000011859"/>
    </source>
</evidence>
<evidence type="ECO:0000256" key="1">
    <source>
        <dbReference type="PROSITE-ProRule" id="PRU00510"/>
    </source>
</evidence>
<reference evidence="3 4" key="1">
    <citation type="submission" date="2012-04" db="EMBL/GenBank/DDBJ databases">
        <title>Complete genome of Rhodanobacter sp. 2APBS1.</title>
        <authorList>
            <consortium name="US DOE Joint Genome Institute"/>
            <person name="Huntemann M."/>
            <person name="Wei C.-L."/>
            <person name="Han J."/>
            <person name="Detter J.C."/>
            <person name="Han C."/>
            <person name="Tapia R."/>
            <person name="Munk A.C.C."/>
            <person name="Chen A."/>
            <person name="Krypides N."/>
            <person name="Mavromatis K."/>
            <person name="Markowitz V."/>
            <person name="Szeto E."/>
            <person name="Ivanova N."/>
            <person name="Mikhailova N."/>
            <person name="Ovchinnikova G."/>
            <person name="Pagani I."/>
            <person name="Pati A."/>
            <person name="Goodwin L."/>
            <person name="Peters L."/>
            <person name="Pitluck S."/>
            <person name="Woyke T."/>
            <person name="Prakash O."/>
            <person name="Elkins J."/>
            <person name="Brown S."/>
            <person name="Palumbo A."/>
            <person name="Hemme C."/>
            <person name="Zhou J."/>
            <person name="Watson D."/>
            <person name="Jardine P."/>
            <person name="Kostka J."/>
            <person name="Green S."/>
        </authorList>
    </citation>
    <scope>NUCLEOTIDE SEQUENCE [LARGE SCALE GENOMIC DNA]</scope>
    <source>
        <strain evidence="3 4">2APBS1</strain>
    </source>
</reference>
<dbReference type="PANTHER" id="PTHR33823:SF4">
    <property type="entry name" value="GENERAL STRESS PROTEIN 16O"/>
    <property type="match status" value="1"/>
</dbReference>
<dbReference type="Gene3D" id="1.20.120.910">
    <property type="entry name" value="DksA, coiled-coil domain"/>
    <property type="match status" value="1"/>
</dbReference>
<feature type="region of interest" description="Disordered" evidence="2">
    <location>
        <begin position="35"/>
        <end position="69"/>
    </location>
</feature>
<evidence type="ECO:0000256" key="2">
    <source>
        <dbReference type="SAM" id="MobiDB-lite"/>
    </source>
</evidence>
<dbReference type="STRING" id="666685.R2APBS1_0103"/>
<dbReference type="InterPro" id="IPR037187">
    <property type="entry name" value="DnaK_N"/>
</dbReference>
<dbReference type="PROSITE" id="PS51128">
    <property type="entry name" value="ZF_DKSA_2"/>
    <property type="match status" value="1"/>
</dbReference>
<dbReference type="RefSeq" id="WP_015446420.1">
    <property type="nucleotide sequence ID" value="NC_020541.1"/>
</dbReference>
<evidence type="ECO:0000313" key="3">
    <source>
        <dbReference type="EMBL" id="AGG87285.1"/>
    </source>
</evidence>
<keyword evidence="4" id="KW-1185">Reference proteome</keyword>
<accession>M4NA55</accession>
<dbReference type="PANTHER" id="PTHR33823">
    <property type="entry name" value="RNA POLYMERASE-BINDING TRANSCRIPTION FACTOR DKSA-RELATED"/>
    <property type="match status" value="1"/>
</dbReference>
<dbReference type="SUPFAM" id="SSF109635">
    <property type="entry name" value="DnaK suppressor protein DksA, alpha-hairpin domain"/>
    <property type="match status" value="1"/>
</dbReference>
<protein>
    <submittedName>
        <fullName evidence="3">DnaK suppressor protein</fullName>
    </submittedName>
</protein>
<dbReference type="eggNOG" id="COG1734">
    <property type="taxonomic scope" value="Bacteria"/>
</dbReference>
<dbReference type="KEGG" id="rhd:R2APBS1_0103"/>
<gene>
    <name evidence="3" type="ORF">R2APBS1_0103</name>
</gene>
<dbReference type="AlphaFoldDB" id="M4NA55"/>
<feature type="compositionally biased region" description="Basic and acidic residues" evidence="2">
    <location>
        <begin position="37"/>
        <end position="49"/>
    </location>
</feature>
<organism evidence="3 4">
    <name type="scientific">Rhodanobacter denitrificans</name>
    <dbReference type="NCBI Taxonomy" id="666685"/>
    <lineage>
        <taxon>Bacteria</taxon>
        <taxon>Pseudomonadati</taxon>
        <taxon>Pseudomonadota</taxon>
        <taxon>Gammaproteobacteria</taxon>
        <taxon>Lysobacterales</taxon>
        <taxon>Rhodanobacteraceae</taxon>
        <taxon>Rhodanobacter</taxon>
    </lineage>
</organism>
<name>M4NA55_9GAMM</name>
<sequence>MSSEPQAGLSRAFIKQQRQRLVALRRRLLGSEQDGLAGERDFQLEHGDEAAEDEDAAQASSRHEIEQALHDVDDRRLANIKRALQKIAEGSYGCSDLSGEPIPLVRLQSTPEAVLTVQEERAREARG</sequence>
<proteinExistence type="predicted"/>
<dbReference type="HOGENOM" id="CLU_043144_4_2_6"/>
<dbReference type="Proteomes" id="UP000011859">
    <property type="component" value="Chromosome"/>
</dbReference>
<feature type="zinc finger region" description="dksA C4-type" evidence="1">
    <location>
        <begin position="95"/>
        <end position="119"/>
    </location>
</feature>
<dbReference type="EMBL" id="CP003470">
    <property type="protein sequence ID" value="AGG87285.1"/>
    <property type="molecule type" value="Genomic_DNA"/>
</dbReference>